<dbReference type="PANTHER" id="PTHR20883">
    <property type="entry name" value="PHYTANOYL-COA DIOXYGENASE DOMAIN CONTAINING 1"/>
    <property type="match status" value="1"/>
</dbReference>
<accession>A0ABQ1FDN9</accession>
<gene>
    <name evidence="2" type="ORF">GCM10010923_16420</name>
</gene>
<proteinExistence type="predicted"/>
<dbReference type="SUPFAM" id="SSF51197">
    <property type="entry name" value="Clavaminate synthase-like"/>
    <property type="match status" value="1"/>
</dbReference>
<name>A0ABQ1FDN9_9SPHN</name>
<evidence type="ECO:0008006" key="4">
    <source>
        <dbReference type="Google" id="ProtNLM"/>
    </source>
</evidence>
<keyword evidence="3" id="KW-1185">Reference proteome</keyword>
<organism evidence="2 3">
    <name type="scientific">Blastomonas marina</name>
    <dbReference type="NCBI Taxonomy" id="1867408"/>
    <lineage>
        <taxon>Bacteria</taxon>
        <taxon>Pseudomonadati</taxon>
        <taxon>Pseudomonadota</taxon>
        <taxon>Alphaproteobacteria</taxon>
        <taxon>Sphingomonadales</taxon>
        <taxon>Sphingomonadaceae</taxon>
        <taxon>Blastomonas</taxon>
    </lineage>
</organism>
<sequence length="309" mass="35487">MFRDAATQAEFDRTGFVVRRILGEDEVVEVRERLENVAAGRSFERNDCEDSYYNSMFEREPVFQARFRDAMAEAFHPRLDAMLDDTRYFETSLLYKPPRSRALNVHQHVPLTERPFEPAVFCWCALEDCDESSGTLLVVPGSHLLLRFIRTLQTDEFFLDYRDELTRRHAIPIPLRAGEAIMFENSLLHGSTPNTSERARPIVLTIVMHEGARHMLYHHDETGEAVMIDNDFDEIQCQTMFPGGTDVIEGREIGRLPSWSDKPTLEEFEALLERGQRASETFDPLAQLRAERGATWRGRLSRAFAGLGA</sequence>
<dbReference type="Proteomes" id="UP000603317">
    <property type="component" value="Unassembled WGS sequence"/>
</dbReference>
<dbReference type="InterPro" id="IPR008775">
    <property type="entry name" value="Phytyl_CoA_dOase-like"/>
</dbReference>
<evidence type="ECO:0000256" key="1">
    <source>
        <dbReference type="ARBA" id="ARBA00001954"/>
    </source>
</evidence>
<dbReference type="Gene3D" id="2.60.120.620">
    <property type="entry name" value="q2cbj1_9rhob like domain"/>
    <property type="match status" value="1"/>
</dbReference>
<comment type="cofactor">
    <cofactor evidence="1">
        <name>Fe(2+)</name>
        <dbReference type="ChEBI" id="CHEBI:29033"/>
    </cofactor>
</comment>
<protein>
    <recommendedName>
        <fullName evidence="4">Phytanoyl-CoA dioxygenase family protein</fullName>
    </recommendedName>
</protein>
<reference evidence="3" key="1">
    <citation type="journal article" date="2019" name="Int. J. Syst. Evol. Microbiol.">
        <title>The Global Catalogue of Microorganisms (GCM) 10K type strain sequencing project: providing services to taxonomists for standard genome sequencing and annotation.</title>
        <authorList>
            <consortium name="The Broad Institute Genomics Platform"/>
            <consortium name="The Broad Institute Genome Sequencing Center for Infectious Disease"/>
            <person name="Wu L."/>
            <person name="Ma J."/>
        </authorList>
    </citation>
    <scope>NUCLEOTIDE SEQUENCE [LARGE SCALE GENOMIC DNA]</scope>
    <source>
        <strain evidence="3">CGMCC 1.15297</strain>
    </source>
</reference>
<evidence type="ECO:0000313" key="3">
    <source>
        <dbReference type="Proteomes" id="UP000603317"/>
    </source>
</evidence>
<comment type="caution">
    <text evidence="2">The sequence shown here is derived from an EMBL/GenBank/DDBJ whole genome shotgun (WGS) entry which is preliminary data.</text>
</comment>
<dbReference type="EMBL" id="BMID01000001">
    <property type="protein sequence ID" value="GGA07137.1"/>
    <property type="molecule type" value="Genomic_DNA"/>
</dbReference>
<dbReference type="Pfam" id="PF05721">
    <property type="entry name" value="PhyH"/>
    <property type="match status" value="1"/>
</dbReference>
<dbReference type="PANTHER" id="PTHR20883:SF48">
    <property type="entry name" value="ECTOINE DIOXYGENASE"/>
    <property type="match status" value="1"/>
</dbReference>
<evidence type="ECO:0000313" key="2">
    <source>
        <dbReference type="EMBL" id="GGA07137.1"/>
    </source>
</evidence>